<organism evidence="3 4">
    <name type="scientific">Streptomyces koyangensis</name>
    <dbReference type="NCBI Taxonomy" id="188770"/>
    <lineage>
        <taxon>Bacteria</taxon>
        <taxon>Bacillati</taxon>
        <taxon>Actinomycetota</taxon>
        <taxon>Actinomycetes</taxon>
        <taxon>Kitasatosporales</taxon>
        <taxon>Streptomycetaceae</taxon>
        <taxon>Streptomyces</taxon>
        <taxon>Streptomyces aurantiacus group</taxon>
    </lineage>
</organism>
<evidence type="ECO:0000313" key="4">
    <source>
        <dbReference type="Proteomes" id="UP000259636"/>
    </source>
</evidence>
<dbReference type="InterPro" id="IPR039424">
    <property type="entry name" value="SBP_5"/>
</dbReference>
<evidence type="ECO:0000313" key="3">
    <source>
        <dbReference type="EMBL" id="AXQ58595.1"/>
    </source>
</evidence>
<reference evidence="3 4" key="1">
    <citation type="submission" date="2018-08" db="EMBL/GenBank/DDBJ databases">
        <authorList>
            <person name="Ferrada E.E."/>
            <person name="Latorre B.A."/>
        </authorList>
    </citation>
    <scope>NUCLEOTIDE SEQUENCE [LARGE SCALE GENOMIC DNA]</scope>
    <source>
        <strain evidence="3 4">VK-A60T</strain>
    </source>
</reference>
<dbReference type="KEGG" id="sky:D0C37_30960"/>
<proteinExistence type="predicted"/>
<dbReference type="GO" id="GO:0015833">
    <property type="term" value="P:peptide transport"/>
    <property type="evidence" value="ECO:0007669"/>
    <property type="project" value="TreeGrafter"/>
</dbReference>
<feature type="domain" description="Solute-binding protein family 5" evidence="2">
    <location>
        <begin position="123"/>
        <end position="453"/>
    </location>
</feature>
<dbReference type="AlphaFoldDB" id="A0A385DJI3"/>
<keyword evidence="1" id="KW-0732">Signal</keyword>
<dbReference type="CDD" id="cd00995">
    <property type="entry name" value="PBP2_NikA_DppA_OppA_like"/>
    <property type="match status" value="1"/>
</dbReference>
<protein>
    <submittedName>
        <fullName evidence="3">ABC transporter substrate-binding protein</fullName>
    </submittedName>
</protein>
<dbReference type="PANTHER" id="PTHR30290:SF38">
    <property type="entry name" value="D,D-DIPEPTIDE-BINDING PERIPLASMIC PROTEIN DDPA-RELATED"/>
    <property type="match status" value="1"/>
</dbReference>
<dbReference type="GO" id="GO:0043190">
    <property type="term" value="C:ATP-binding cassette (ABC) transporter complex"/>
    <property type="evidence" value="ECO:0007669"/>
    <property type="project" value="InterPro"/>
</dbReference>
<dbReference type="SUPFAM" id="SSF53850">
    <property type="entry name" value="Periplasmic binding protein-like II"/>
    <property type="match status" value="1"/>
</dbReference>
<dbReference type="InterPro" id="IPR030678">
    <property type="entry name" value="Peptide/Ni-bd"/>
</dbReference>
<dbReference type="Gene3D" id="3.90.76.10">
    <property type="entry name" value="Dipeptide-binding Protein, Domain 1"/>
    <property type="match status" value="1"/>
</dbReference>
<sequence length="556" mass="59942">MCLVERRPSRLLSVRPSLIFLLEDPLPSRNAGGVDRRTFMRYTGAIGVATAVTAGLTACGGPASSGGAADGPGAGGDTVEAGLSYPLSTGFDPMITSGATPYAANMHIFEGLVDLDPATLTARPALATKMPQKINATTYRATLRKGATFHDGSPVRAEDVVFSFERVLDPENASLMAQFVPFIDQVTAVDASTVEFKLKHPFALFPSRISVVRVVPEKIAGADPKGFDAAPVGSGPYRFVQAVREDKIVMEAYDKYNGPHPAKAKKMVWRLMSDPSARVSALESGRVQAIEDVPYIDVKGITGENTVESVQSFGLLFLMFNCADERFADKRVRQALHYALDTEKIIATALLGNAEAASGYVPPTHPDYHEAATVYRHDLAKAKKLLAEAGAGKLSFTLLVTDTGWVKDIAPLLKESWAAAGIEARLDIAQSPAQYAKVDKGTFEVLAAPGDPSVFGNDADLLLRWFYYGFWPEKRYGWAGSPVYKKTRSLLDRAAREADAGRRKELWGEVTDLVAEEAALYPVLHRKLPTAWNSGALSGFKPLPTTGLSFVGVGRT</sequence>
<dbReference type="Pfam" id="PF00496">
    <property type="entry name" value="SBP_bac_5"/>
    <property type="match status" value="1"/>
</dbReference>
<dbReference type="PANTHER" id="PTHR30290">
    <property type="entry name" value="PERIPLASMIC BINDING COMPONENT OF ABC TRANSPORTER"/>
    <property type="match status" value="1"/>
</dbReference>
<dbReference type="Gene3D" id="3.10.105.10">
    <property type="entry name" value="Dipeptide-binding Protein, Domain 3"/>
    <property type="match status" value="1"/>
</dbReference>
<evidence type="ECO:0000259" key="2">
    <source>
        <dbReference type="Pfam" id="PF00496"/>
    </source>
</evidence>
<dbReference type="GO" id="GO:1904680">
    <property type="term" value="F:peptide transmembrane transporter activity"/>
    <property type="evidence" value="ECO:0007669"/>
    <property type="project" value="TreeGrafter"/>
</dbReference>
<accession>A0A385DJI3</accession>
<name>A0A385DJI3_9ACTN</name>
<dbReference type="Gene3D" id="3.40.190.10">
    <property type="entry name" value="Periplasmic binding protein-like II"/>
    <property type="match status" value="1"/>
</dbReference>
<dbReference type="GO" id="GO:0042597">
    <property type="term" value="C:periplasmic space"/>
    <property type="evidence" value="ECO:0007669"/>
    <property type="project" value="UniProtKB-ARBA"/>
</dbReference>
<dbReference type="InterPro" id="IPR000914">
    <property type="entry name" value="SBP_5_dom"/>
</dbReference>
<dbReference type="Proteomes" id="UP000259636">
    <property type="component" value="Chromosome"/>
</dbReference>
<gene>
    <name evidence="3" type="ORF">D0C37_30960</name>
</gene>
<dbReference type="EMBL" id="CP031742">
    <property type="protein sequence ID" value="AXQ58595.1"/>
    <property type="molecule type" value="Genomic_DNA"/>
</dbReference>
<dbReference type="PIRSF" id="PIRSF002741">
    <property type="entry name" value="MppA"/>
    <property type="match status" value="1"/>
</dbReference>
<evidence type="ECO:0000256" key="1">
    <source>
        <dbReference type="ARBA" id="ARBA00022729"/>
    </source>
</evidence>